<accession>A0A3G2S7J8</accession>
<gene>
    <name evidence="7" type="primary">sur2</name>
    <name evidence="7" type="ORF">DNF11_1067</name>
</gene>
<dbReference type="VEuPathDB" id="FungiDB:DNF11_1067"/>
<keyword evidence="8" id="KW-1185">Reference proteome</keyword>
<proteinExistence type="predicted"/>
<evidence type="ECO:0000256" key="3">
    <source>
        <dbReference type="ARBA" id="ARBA00022989"/>
    </source>
</evidence>
<dbReference type="GO" id="GO:0008610">
    <property type="term" value="P:lipid biosynthetic process"/>
    <property type="evidence" value="ECO:0007669"/>
    <property type="project" value="InterPro"/>
</dbReference>
<evidence type="ECO:0000313" key="8">
    <source>
        <dbReference type="Proteomes" id="UP000269793"/>
    </source>
</evidence>
<dbReference type="InterPro" id="IPR050307">
    <property type="entry name" value="Sterol_Desaturase_Related"/>
</dbReference>
<feature type="transmembrane region" description="Helical" evidence="5">
    <location>
        <begin position="86"/>
        <end position="105"/>
    </location>
</feature>
<feature type="transmembrane region" description="Helical" evidence="5">
    <location>
        <begin position="37"/>
        <end position="59"/>
    </location>
</feature>
<feature type="transmembrane region" description="Helical" evidence="5">
    <location>
        <begin position="150"/>
        <end position="170"/>
    </location>
</feature>
<feature type="transmembrane region" description="Helical" evidence="5">
    <location>
        <begin position="335"/>
        <end position="356"/>
    </location>
</feature>
<dbReference type="InterPro" id="IPR006694">
    <property type="entry name" value="Fatty_acid_hydroxylase"/>
</dbReference>
<dbReference type="GO" id="GO:0016020">
    <property type="term" value="C:membrane"/>
    <property type="evidence" value="ECO:0007669"/>
    <property type="project" value="UniProtKB-SubCell"/>
</dbReference>
<keyword evidence="2 5" id="KW-0812">Transmembrane</keyword>
<organism evidence="7 8">
    <name type="scientific">Malassezia restricta (strain ATCC 96810 / NBRC 103918 / CBS 7877)</name>
    <name type="common">Seborrheic dermatitis infection agent</name>
    <dbReference type="NCBI Taxonomy" id="425264"/>
    <lineage>
        <taxon>Eukaryota</taxon>
        <taxon>Fungi</taxon>
        <taxon>Dikarya</taxon>
        <taxon>Basidiomycota</taxon>
        <taxon>Ustilaginomycotina</taxon>
        <taxon>Malasseziomycetes</taxon>
        <taxon>Malasseziales</taxon>
        <taxon>Malasseziaceae</taxon>
        <taxon>Malassezia</taxon>
    </lineage>
</organism>
<keyword evidence="3 5" id="KW-1133">Transmembrane helix</keyword>
<feature type="domain" description="Fatty acid hydroxylase" evidence="6">
    <location>
        <begin position="162"/>
        <end position="298"/>
    </location>
</feature>
<dbReference type="Pfam" id="PF04116">
    <property type="entry name" value="FA_hydroxylase"/>
    <property type="match status" value="1"/>
</dbReference>
<comment type="subcellular location">
    <subcellularLocation>
        <location evidence="1">Membrane</location>
    </subcellularLocation>
</comment>
<dbReference type="PANTHER" id="PTHR11863">
    <property type="entry name" value="STEROL DESATURASE"/>
    <property type="match status" value="1"/>
</dbReference>
<dbReference type="AlphaFoldDB" id="A0A3G2S7J8"/>
<evidence type="ECO:0000313" key="7">
    <source>
        <dbReference type="EMBL" id="AYO42017.1"/>
    </source>
</evidence>
<protein>
    <submittedName>
        <fullName evidence="7">Sphingolipid C4-hydroxylase sur2</fullName>
        <ecNumber evidence="7">1.-.-.-</ecNumber>
    </submittedName>
</protein>
<dbReference type="STRING" id="425264.A0A3G2S7J8"/>
<keyword evidence="4 5" id="KW-0472">Membrane</keyword>
<dbReference type="GO" id="GO:0016491">
    <property type="term" value="F:oxidoreductase activity"/>
    <property type="evidence" value="ECO:0007669"/>
    <property type="project" value="UniProtKB-KW"/>
</dbReference>
<dbReference type="EC" id="1.-.-.-" evidence="7"/>
<dbReference type="Proteomes" id="UP000269793">
    <property type="component" value="Chromosome II"/>
</dbReference>
<dbReference type="GO" id="GO:0005506">
    <property type="term" value="F:iron ion binding"/>
    <property type="evidence" value="ECO:0007669"/>
    <property type="project" value="InterPro"/>
</dbReference>
<evidence type="ECO:0000256" key="2">
    <source>
        <dbReference type="ARBA" id="ARBA00022692"/>
    </source>
</evidence>
<evidence type="ECO:0000256" key="1">
    <source>
        <dbReference type="ARBA" id="ARBA00004370"/>
    </source>
</evidence>
<name>A0A3G2S7J8_MALR7</name>
<sequence length="357" mass="41301">MKDSVAASEVHALVRQTLPFFYSNAPRYFTAISDHDLALLMPVLVYWSASLFFHALDVLRPAWSEKFRLHEPEELKRRNRVSMTRVILMVMLQHAIQTALGIAIMEDTPATPTERLDADPYKDIPVILNWMRSLHLPVYDGFLVRAAIALYWWGIPWFQFWFACFVLDAWQYMLHRTMHEVRFLYRMLHSHHHRLYVPYAFGALYNHPLEGMLLDTLGAELARVLSCMTLRQTIVFFTLSTFKTVCDHCGYAFPWYYNPIHALFPNNAAYHDVHHQTQGLRFNYSQPFFVHFDTILGTRVDPADFHAMLVKKGIKKADDEKAPPPSPSTSPYTTATVWSSVLFAGILVVPVVAYSLM</sequence>
<evidence type="ECO:0000256" key="5">
    <source>
        <dbReference type="SAM" id="Phobius"/>
    </source>
</evidence>
<dbReference type="EMBL" id="CP033149">
    <property type="protein sequence ID" value="AYO42017.1"/>
    <property type="molecule type" value="Genomic_DNA"/>
</dbReference>
<keyword evidence="7" id="KW-0560">Oxidoreductase</keyword>
<evidence type="ECO:0000256" key="4">
    <source>
        <dbReference type="ARBA" id="ARBA00023136"/>
    </source>
</evidence>
<evidence type="ECO:0000259" key="6">
    <source>
        <dbReference type="Pfam" id="PF04116"/>
    </source>
</evidence>
<reference evidence="7 8" key="1">
    <citation type="submission" date="2018-10" db="EMBL/GenBank/DDBJ databases">
        <title>Complete genome sequence of Malassezia restricta CBS 7877.</title>
        <authorList>
            <person name="Morand S.C."/>
            <person name="Bertignac M."/>
            <person name="Iltis A."/>
            <person name="Kolder I."/>
            <person name="Pirovano W."/>
            <person name="Jourdain R."/>
            <person name="Clavaud C."/>
        </authorList>
    </citation>
    <scope>NUCLEOTIDE SEQUENCE [LARGE SCALE GENOMIC DNA]</scope>
    <source>
        <strain evidence="7 8">CBS 7877</strain>
    </source>
</reference>
<dbReference type="OrthoDB" id="408954at2759"/>